<dbReference type="AlphaFoldDB" id="A0AB34GBC5"/>
<comment type="caution">
    <text evidence="1">The sequence shown here is derived from an EMBL/GenBank/DDBJ whole genome shotgun (WGS) entry which is preliminary data.</text>
</comment>
<keyword evidence="2" id="KW-1185">Reference proteome</keyword>
<gene>
    <name evidence="1" type="ORF">J1605_015226</name>
</gene>
<name>A0AB34GBC5_ESCRO</name>
<evidence type="ECO:0000313" key="2">
    <source>
        <dbReference type="Proteomes" id="UP001159641"/>
    </source>
</evidence>
<dbReference type="EMBL" id="JAIQCJ010002358">
    <property type="protein sequence ID" value="KAJ8776637.1"/>
    <property type="molecule type" value="Genomic_DNA"/>
</dbReference>
<protein>
    <submittedName>
        <fullName evidence="1">Uncharacterized protein</fullName>
    </submittedName>
</protein>
<organism evidence="1 2">
    <name type="scientific">Eschrichtius robustus</name>
    <name type="common">California gray whale</name>
    <name type="synonym">Eschrichtius gibbosus</name>
    <dbReference type="NCBI Taxonomy" id="9764"/>
    <lineage>
        <taxon>Eukaryota</taxon>
        <taxon>Metazoa</taxon>
        <taxon>Chordata</taxon>
        <taxon>Craniata</taxon>
        <taxon>Vertebrata</taxon>
        <taxon>Euteleostomi</taxon>
        <taxon>Mammalia</taxon>
        <taxon>Eutheria</taxon>
        <taxon>Laurasiatheria</taxon>
        <taxon>Artiodactyla</taxon>
        <taxon>Whippomorpha</taxon>
        <taxon>Cetacea</taxon>
        <taxon>Mysticeti</taxon>
        <taxon>Eschrichtiidae</taxon>
        <taxon>Eschrichtius</taxon>
    </lineage>
</organism>
<evidence type="ECO:0000313" key="1">
    <source>
        <dbReference type="EMBL" id="KAJ8776637.1"/>
    </source>
</evidence>
<reference evidence="1 2" key="1">
    <citation type="submission" date="2022-11" db="EMBL/GenBank/DDBJ databases">
        <title>Whole genome sequence of Eschrichtius robustus ER-17-0199.</title>
        <authorList>
            <person name="Bruniche-Olsen A."/>
            <person name="Black A.N."/>
            <person name="Fields C.J."/>
            <person name="Walden K."/>
            <person name="Dewoody J.A."/>
        </authorList>
    </citation>
    <scope>NUCLEOTIDE SEQUENCE [LARGE SCALE GENOMIC DNA]</scope>
    <source>
        <strain evidence="1">ER-17-0199</strain>
        <tissue evidence="1">Blubber</tissue>
    </source>
</reference>
<accession>A0AB34GBC5</accession>
<proteinExistence type="predicted"/>
<sequence length="228" mass="25870">MRRSKEVFSNLVTLREKLERDQQEDDFTELLAVQHEALTELEAQRKEEQEEENWYTKAAAAVQNAIQRYRVIYDEKKRATTQTSLDHFFKRVDRIESSKEPEPVPSTSGVSESAACPLSPIADDLILQLYHLPPPLPPPVSNSSCLFTRCQPLYASCCTVLLYFSRSWTRSPSESFPTVKLQDRHTWLEVPQSPAGSMEWEGAVRTAGGFLSNHSPPQTPRTLGVSVF</sequence>
<dbReference type="Proteomes" id="UP001159641">
    <property type="component" value="Unassembled WGS sequence"/>
</dbReference>